<evidence type="ECO:0000313" key="4">
    <source>
        <dbReference type="Proteomes" id="UP000663720"/>
    </source>
</evidence>
<dbReference type="SUPFAM" id="SSF52540">
    <property type="entry name" value="P-loop containing nucleoside triphosphate hydrolases"/>
    <property type="match status" value="1"/>
</dbReference>
<organism evidence="3 4">
    <name type="scientific">Desulfonema limicola</name>
    <dbReference type="NCBI Taxonomy" id="45656"/>
    <lineage>
        <taxon>Bacteria</taxon>
        <taxon>Pseudomonadati</taxon>
        <taxon>Thermodesulfobacteriota</taxon>
        <taxon>Desulfobacteria</taxon>
        <taxon>Desulfobacterales</taxon>
        <taxon>Desulfococcaceae</taxon>
        <taxon>Desulfonema</taxon>
    </lineage>
</organism>
<keyword evidence="4" id="KW-1185">Reference proteome</keyword>
<evidence type="ECO:0000256" key="1">
    <source>
        <dbReference type="ARBA" id="ARBA00022737"/>
    </source>
</evidence>
<gene>
    <name evidence="3" type="ORF">dnl_09650</name>
</gene>
<name>A0A975GF05_9BACT</name>
<sequence length="1897" mass="224886">MNYVIDKKLQEKYLTFFNNLNHEELPEFVLIELVRLYKLLSENKHPAPVHKSMLNFFEAILQYLAFFFLRFSEKYQTLKDADKIWTTLINPAGLSFRDYRNIFECFSENWLKIEDKHYDNNLFFHLKELSQFIRRKNKWSDIYTGQEGVITMRNKEAYGYLRMTLDDYKKDMKTCLKYLYRLESSGFFKLIATIKKIDTGLLSQTPNYYYYKQNEDIASFIRYKSEKFIEYILHLNRQFVRKGEGVEFEFFKLIESEYKEIYPDYEYPADINSARILFDLELKREKEILVYPDYIIQKFIEFTKVNEQGYFHVFAEGGMGKTFLANAVNKQFDKNGIINLFYRIRKGYYENINVFVPYLAAEVSEKLSLEVPLGNSIYSHSKPTSAKDLKKRFLDMLTEIAKHAGKIIIIIDGLDELFPTNPNELTIADCLPQPEDLPQGVFFFLLSRHVNELNFVVKDRIQSLIHSKLYEIFTIEKNNENRDLLLSYLTKNIKIIRIRQSNFNKIILLCYRLLRWKSREEKQIKNIAEKVIFYADEIFLYAYHYKNLLNQGALSVNELESMNGIDIYARFISELKETLGDIYTECHEKVLCALSLAQSPISPPMLSNWTGFNEDYVAMALLDFRELLNAEKPNDTVEYRCYEIKHRLLRDFLEKNETIAEISNNMNENICSYYSANIDLVFKDTDNSTELQYLLNSIYHHLSRDNRAFKYALSIYLHPEFFTRNIENPLFMSQLMQLSTSANAYSAELTEEQRKTFDIVRRWCAFEMGHTETDLLQEFWNELLPLLKKSGMEIDTDKYTHLLKQLCCIKESGETTYLPTDELKCAIGIRLPEPYGYLGNYQAGGSEAHQLALWNDDLSFRTFLPLYYHDYTTNSFLNSIVQYGYFEIPSEGKIENNVYVFSWYTNRGLPFKNSFILQVIWLNQMKLLKSYIIENILTHTQIRAFQIEKTSTFWLLNPENFVLKRLDFLSHEEIFEKNLSNYDFKSLTAQNVSLIMGDERSVYLGTNKNRKEYIWRYDIIDDELQLIEENSAITDHNQFKNFQTENSAGMYNSDYIWQIINAPDYLKKMPVSDNKQTIMYNNLSNINIGKHITIAEIYGDNIKIKLFNLKQLKWETPIETALRPNSRFVLLSEDCIIVEWIEFEISKLLVQEFKIEIIKKYCNKKNIIAKSDSNESIWNKIFDEDEKLFSESIKLYEIFKNNVGDNLKEDFWMQVDINLLWSTYYDFFKEKFLYHEKAGYFDFETKNWKTIDDYYLLKRSLINSVGGYNYGQISKGLIGYWGSGQGTVFSSLDIKTDQNYKIESKEIYNIPNYSPFSHHFFLFTGKYSNNIFFYQLRDLKMHFMYCLPSKIDRHYWCSNGEDITILTDECKIFLIHLAQNKIRDITNLIIESLDINTKKILLIDTFESWLIIHHYSTENMQIDFIEIDKNDIFSHVFNSKELIPIQNKFSKMNSPICYSSKNKKEWSIIHPHSQGICFTFSFNKKQIISKTVTGLPAYSNLIKKINNTDKYIVKYRTNHYVYDSENQKITLLQINAQKKGTYLKSISNHPSGNLITILEDRFKNNTKSRHEIRDVIDFKKIEEYSLEQHSHYSKNFNYYYTFNSELYAFEDGESILKYSKADGKFKYYANIKPNQSPPKLYITNDQKITYYDVMNSKIILNSYNKETEKYVIDNELLINKGKEIFLIEDRYLIFSDREISLIDASNLKTIETHSIQFTKNFHLFLDKRSILLITKEEFLSNNLIINETDLKYVLFIQMNGLGTLNKMYQGNLIYANKLYNIDGRITDLDFLSFEETLTGSSDYLITKTGLCIDKNKRCTHINFSTQTIEYIHKYEIIAIFTKYSCLELWTLKDKIQLAKIPIETRGATIKLWHYEHDDKMYLVVFRNKESLIYQLKF</sequence>
<dbReference type="GO" id="GO:0016787">
    <property type="term" value="F:hydrolase activity"/>
    <property type="evidence" value="ECO:0007669"/>
    <property type="project" value="UniProtKB-KW"/>
</dbReference>
<dbReference type="Proteomes" id="UP000663720">
    <property type="component" value="Chromosome"/>
</dbReference>
<evidence type="ECO:0000313" key="3">
    <source>
        <dbReference type="EMBL" id="QTA78733.1"/>
    </source>
</evidence>
<dbReference type="Pfam" id="PF24883">
    <property type="entry name" value="NPHP3_N"/>
    <property type="match status" value="1"/>
</dbReference>
<dbReference type="Gene3D" id="3.40.50.300">
    <property type="entry name" value="P-loop containing nucleotide triphosphate hydrolases"/>
    <property type="match status" value="1"/>
</dbReference>
<keyword evidence="3" id="KW-0378">Hydrolase</keyword>
<keyword evidence="1" id="KW-0677">Repeat</keyword>
<accession>A0A975GF05</accession>
<dbReference type="RefSeq" id="WP_207690559.1">
    <property type="nucleotide sequence ID" value="NZ_CP061799.1"/>
</dbReference>
<protein>
    <submittedName>
        <fullName evidence="3">NTP hydrolase p-loop-containing</fullName>
    </submittedName>
</protein>
<evidence type="ECO:0000259" key="2">
    <source>
        <dbReference type="Pfam" id="PF24883"/>
    </source>
</evidence>
<reference evidence="3" key="1">
    <citation type="journal article" date="2021" name="Microb. Physiol.">
        <title>Proteogenomic Insights into the Physiology of Marine, Sulfate-Reducing, Filamentous Desulfonema limicola and Desulfonema magnum.</title>
        <authorList>
            <person name="Schnaars V."/>
            <person name="Wohlbrand L."/>
            <person name="Scheve S."/>
            <person name="Hinrichs C."/>
            <person name="Reinhardt R."/>
            <person name="Rabus R."/>
        </authorList>
    </citation>
    <scope>NUCLEOTIDE SEQUENCE</scope>
    <source>
        <strain evidence="3">5ac10</strain>
    </source>
</reference>
<dbReference type="KEGG" id="dli:dnl_09650"/>
<proteinExistence type="predicted"/>
<dbReference type="InterPro" id="IPR027417">
    <property type="entry name" value="P-loop_NTPase"/>
</dbReference>
<feature type="domain" description="Nephrocystin 3-like N-terminal" evidence="2">
    <location>
        <begin position="306"/>
        <end position="431"/>
    </location>
</feature>
<dbReference type="InterPro" id="IPR056884">
    <property type="entry name" value="NPHP3-like_N"/>
</dbReference>
<dbReference type="EMBL" id="CP061799">
    <property type="protein sequence ID" value="QTA78733.1"/>
    <property type="molecule type" value="Genomic_DNA"/>
</dbReference>